<keyword evidence="1" id="KW-0479">Metal-binding</keyword>
<dbReference type="GO" id="GO:0004659">
    <property type="term" value="F:prenyltransferase activity"/>
    <property type="evidence" value="ECO:0007669"/>
    <property type="project" value="InterPro"/>
</dbReference>
<dbReference type="Pfam" id="PF00348">
    <property type="entry name" value="polyprenyl_synt"/>
    <property type="match status" value="1"/>
</dbReference>
<protein>
    <submittedName>
        <fullName evidence="4">Geranylgeranyl pyrophosphate synthase</fullName>
    </submittedName>
</protein>
<feature type="region of interest" description="Disordered" evidence="3">
    <location>
        <begin position="1"/>
        <end position="30"/>
    </location>
</feature>
<evidence type="ECO:0000256" key="1">
    <source>
        <dbReference type="ARBA" id="ARBA00022723"/>
    </source>
</evidence>
<organism evidence="4 5">
    <name type="scientific">Allonocardiopsis opalescens</name>
    <dbReference type="NCBI Taxonomy" id="1144618"/>
    <lineage>
        <taxon>Bacteria</taxon>
        <taxon>Bacillati</taxon>
        <taxon>Actinomycetota</taxon>
        <taxon>Actinomycetes</taxon>
        <taxon>Streptosporangiales</taxon>
        <taxon>Allonocardiopsis</taxon>
    </lineage>
</organism>
<dbReference type="PROSITE" id="PS00723">
    <property type="entry name" value="POLYPRENYL_SYNTHASE_1"/>
    <property type="match status" value="1"/>
</dbReference>
<dbReference type="SUPFAM" id="SSF159245">
    <property type="entry name" value="AttH-like"/>
    <property type="match status" value="1"/>
</dbReference>
<dbReference type="InterPro" id="IPR000092">
    <property type="entry name" value="Polyprenyl_synt"/>
</dbReference>
<gene>
    <name evidence="4" type="ORF">CLV72_101945</name>
</gene>
<dbReference type="GO" id="GO:0008299">
    <property type="term" value="P:isoprenoid biosynthetic process"/>
    <property type="evidence" value="ECO:0007669"/>
    <property type="project" value="InterPro"/>
</dbReference>
<sequence>MDVSDARWHGTAPHSSAPDPGAGDLPGPDRAAEHWWFTARLDGDGDDRTGLAFCFSRHRGPGAGGAPVAAHAVRWSCADPRTGRMNGESWLDSGCVELARAAAECDQAVDPRVRTALVEALSRGRPPLPDRALPRPARVAEDRLDLDYGGVAALRKDGESYLATAEGAGGGFALRLRPAKPALPRPEAADPSAADGATGYCLPRLAVEGTVRLGGEARAVRGTGWYEHSMAGGAGGALAGPDAWRPAARTQVALRLDNGWELSAARADRPGTDAGGCGDAVLCSPEGDRVAVPVRLAGSRPWTSVATLNSYDTAWRLEVAELGLSLRVRTWFPEQEIRSLLFSPGMLEAHVRAEGAMAGRPVRGEGVLRVLPDNRVDDFERHITRVREVTLAEIRRLHPDAPEPAALAALSGLDGAEDFEPLLAEDMHRSLVRPMRHAVDGLGRSWRSYVATAALELFGVSSEPYRALLAATELLHTGCLVIDDIEDRSELRRGRPAAHTVYGEAAAVNSATAAYFVFDQVMRRVLPDDDRLGLRVYQTYLRALRAGHAGQAVDIAGHRAAMDAAVAAGDAEPVLRRVRAAHRLKTAAPVRGVAEVGALIAGADDERVAALGDYFEAVGLAYQISDDVIDLRGVTVGSGAGAARATKLRAEDLRAGKVTMPLAHAVALLPAERMRPLWETVRGGAADEAAVASAAESLHACGAVRACQEEARELVDRAWKPLQDLLPCSHHAIMIRALGRYAARRERE</sequence>
<dbReference type="Gene3D" id="2.40.370.10">
    <property type="entry name" value="AttH-like domain"/>
    <property type="match status" value="2"/>
</dbReference>
<evidence type="ECO:0000256" key="3">
    <source>
        <dbReference type="SAM" id="MobiDB-lite"/>
    </source>
</evidence>
<evidence type="ECO:0000256" key="2">
    <source>
        <dbReference type="ARBA" id="ARBA00022842"/>
    </source>
</evidence>
<dbReference type="Proteomes" id="UP000237846">
    <property type="component" value="Unassembled WGS sequence"/>
</dbReference>
<dbReference type="SUPFAM" id="SSF48576">
    <property type="entry name" value="Terpenoid synthases"/>
    <property type="match status" value="1"/>
</dbReference>
<dbReference type="PANTHER" id="PTHR12001">
    <property type="entry name" value="GERANYLGERANYL PYROPHOSPHATE SYNTHASE"/>
    <property type="match status" value="1"/>
</dbReference>
<evidence type="ECO:0000313" key="4">
    <source>
        <dbReference type="EMBL" id="PRY02343.1"/>
    </source>
</evidence>
<reference evidence="4 5" key="1">
    <citation type="submission" date="2018-03" db="EMBL/GenBank/DDBJ databases">
        <title>Genomic Encyclopedia of Archaeal and Bacterial Type Strains, Phase II (KMG-II): from individual species to whole genera.</title>
        <authorList>
            <person name="Goeker M."/>
        </authorList>
    </citation>
    <scope>NUCLEOTIDE SEQUENCE [LARGE SCALE GENOMIC DNA]</scope>
    <source>
        <strain evidence="4 5">DSM 45601</strain>
    </source>
</reference>
<feature type="compositionally biased region" description="Low complexity" evidence="3">
    <location>
        <begin position="17"/>
        <end position="29"/>
    </location>
</feature>
<dbReference type="InterPro" id="IPR033749">
    <property type="entry name" value="Polyprenyl_synt_CS"/>
</dbReference>
<keyword evidence="5" id="KW-1185">Reference proteome</keyword>
<evidence type="ECO:0000313" key="5">
    <source>
        <dbReference type="Proteomes" id="UP000237846"/>
    </source>
</evidence>
<name>A0A2T0QER6_9ACTN</name>
<dbReference type="Gene3D" id="1.10.600.10">
    <property type="entry name" value="Farnesyl Diphosphate Synthase"/>
    <property type="match status" value="1"/>
</dbReference>
<accession>A0A2T0QER6</accession>
<dbReference type="PANTHER" id="PTHR12001:SF44">
    <property type="entry name" value="GERANYLGERANYL PYROPHOSPHATE SYNTHASE"/>
    <property type="match status" value="1"/>
</dbReference>
<dbReference type="InterPro" id="IPR008949">
    <property type="entry name" value="Isoprenoid_synthase_dom_sf"/>
</dbReference>
<dbReference type="AlphaFoldDB" id="A0A2T0QER6"/>
<comment type="caution">
    <text evidence="4">The sequence shown here is derived from an EMBL/GenBank/DDBJ whole genome shotgun (WGS) entry which is preliminary data.</text>
</comment>
<proteinExistence type="predicted"/>
<dbReference type="GO" id="GO:0046872">
    <property type="term" value="F:metal ion binding"/>
    <property type="evidence" value="ECO:0007669"/>
    <property type="project" value="UniProtKB-KW"/>
</dbReference>
<dbReference type="EMBL" id="PVZC01000001">
    <property type="protein sequence ID" value="PRY02343.1"/>
    <property type="molecule type" value="Genomic_DNA"/>
</dbReference>
<dbReference type="PROSITE" id="PS00444">
    <property type="entry name" value="POLYPRENYL_SYNTHASE_2"/>
    <property type="match status" value="1"/>
</dbReference>
<keyword evidence="2" id="KW-0460">Magnesium</keyword>
<dbReference type="RefSeq" id="WP_245929859.1">
    <property type="nucleotide sequence ID" value="NZ_PVZC01000001.1"/>
</dbReference>
<dbReference type="InterPro" id="IPR023374">
    <property type="entry name" value="AttH-like_dom_sf"/>
</dbReference>